<organism evidence="2 3">
    <name type="scientific">Nonomuraea mangrovi</name>
    <dbReference type="NCBI Taxonomy" id="2316207"/>
    <lineage>
        <taxon>Bacteria</taxon>
        <taxon>Bacillati</taxon>
        <taxon>Actinomycetota</taxon>
        <taxon>Actinomycetes</taxon>
        <taxon>Streptosporangiales</taxon>
        <taxon>Streptosporangiaceae</taxon>
        <taxon>Nonomuraea</taxon>
    </lineage>
</organism>
<accession>A0ABW4TC19</accession>
<comment type="caution">
    <text evidence="2">The sequence shown here is derived from an EMBL/GenBank/DDBJ whole genome shotgun (WGS) entry which is preliminary data.</text>
</comment>
<evidence type="ECO:0000313" key="2">
    <source>
        <dbReference type="EMBL" id="MFD1939558.1"/>
    </source>
</evidence>
<dbReference type="RefSeq" id="WP_379581937.1">
    <property type="nucleotide sequence ID" value="NZ_JBHUFV010000083.1"/>
</dbReference>
<keyword evidence="1" id="KW-0812">Transmembrane</keyword>
<keyword evidence="1" id="KW-0472">Membrane</keyword>
<keyword evidence="3" id="KW-1185">Reference proteome</keyword>
<name>A0ABW4TC19_9ACTN</name>
<dbReference type="EMBL" id="JBHUFV010000083">
    <property type="protein sequence ID" value="MFD1939558.1"/>
    <property type="molecule type" value="Genomic_DNA"/>
</dbReference>
<feature type="transmembrane region" description="Helical" evidence="1">
    <location>
        <begin position="38"/>
        <end position="58"/>
    </location>
</feature>
<dbReference type="Gene3D" id="2.120.10.30">
    <property type="entry name" value="TolB, C-terminal domain"/>
    <property type="match status" value="1"/>
</dbReference>
<dbReference type="SUPFAM" id="SSF82171">
    <property type="entry name" value="DPP6 N-terminal domain-like"/>
    <property type="match status" value="1"/>
</dbReference>
<protein>
    <recommendedName>
        <fullName evidence="4">WD40 repeat domain-containing protein</fullName>
    </recommendedName>
</protein>
<gene>
    <name evidence="2" type="ORF">ACFSKW_49655</name>
</gene>
<reference evidence="3" key="1">
    <citation type="journal article" date="2019" name="Int. J. Syst. Evol. Microbiol.">
        <title>The Global Catalogue of Microorganisms (GCM) 10K type strain sequencing project: providing services to taxonomists for standard genome sequencing and annotation.</title>
        <authorList>
            <consortium name="The Broad Institute Genomics Platform"/>
            <consortium name="The Broad Institute Genome Sequencing Center for Infectious Disease"/>
            <person name="Wu L."/>
            <person name="Ma J."/>
        </authorList>
    </citation>
    <scope>NUCLEOTIDE SEQUENCE [LARGE SCALE GENOMIC DNA]</scope>
    <source>
        <strain evidence="3">ICMP 6774ER</strain>
    </source>
</reference>
<dbReference type="InterPro" id="IPR011042">
    <property type="entry name" value="6-blade_b-propeller_TolB-like"/>
</dbReference>
<evidence type="ECO:0000256" key="1">
    <source>
        <dbReference type="SAM" id="Phobius"/>
    </source>
</evidence>
<evidence type="ECO:0008006" key="4">
    <source>
        <dbReference type="Google" id="ProtNLM"/>
    </source>
</evidence>
<dbReference type="Proteomes" id="UP001597368">
    <property type="component" value="Unassembled WGS sequence"/>
</dbReference>
<evidence type="ECO:0000313" key="3">
    <source>
        <dbReference type="Proteomes" id="UP001597368"/>
    </source>
</evidence>
<sequence>MDTRHLFDTLAAQRAPLTTVDVGRAVADGRAIRRRRRAALTAGALSVLLVASLTWFGIAQAGGGGEVAVTVHGDALPASGVGPLRHAYYDWCGKKWSPGQGRAFTGRECLQWRVVTRDGRNYRMPEALSVYTEQTEQNYMNTAAPLVITPDGRRVAYYSEKDERFAVRDLADGRVWLTPQKVDRKTMVKHGGLLRLSPDGRHLGLNGVGLPNAVVDVETGHVTEIPEGWQVVRVPSGGDPVVVGDENNRLGLLSGGQVRAFSARDAGFNVSGPAADGRTLAYLGEREKTGRDNATGGSRPDRIVTIDATTGTITKEVAFRDAPKDFYPWRVGHWVSPTEVAVSAVLRDQAWMKDRTITPTLGEAVYAVDVVTGRVRELGVYSFRGWSGDVVTPGF</sequence>
<keyword evidence="1" id="KW-1133">Transmembrane helix</keyword>
<proteinExistence type="predicted"/>